<organism evidence="1">
    <name type="scientific">Solanum lycopersicum</name>
    <name type="common">Tomato</name>
    <name type="synonym">Lycopersicon esculentum</name>
    <dbReference type="NCBI Taxonomy" id="4081"/>
    <lineage>
        <taxon>Eukaryota</taxon>
        <taxon>Viridiplantae</taxon>
        <taxon>Streptophyta</taxon>
        <taxon>Embryophyta</taxon>
        <taxon>Tracheophyta</taxon>
        <taxon>Spermatophyta</taxon>
        <taxon>Magnoliopsida</taxon>
        <taxon>eudicotyledons</taxon>
        <taxon>Gunneridae</taxon>
        <taxon>Pentapetalae</taxon>
        <taxon>asterids</taxon>
        <taxon>lamiids</taxon>
        <taxon>Solanales</taxon>
        <taxon>Solanaceae</taxon>
        <taxon>Solanoideae</taxon>
        <taxon>Solaneae</taxon>
        <taxon>Solanum</taxon>
        <taxon>Solanum subgen. Lycopersicon</taxon>
    </lineage>
</organism>
<dbReference type="InParanoid" id="A0A3Q7GXU2"/>
<dbReference type="EnsemblPlants" id="Solyc06g062375.1.1">
    <property type="protein sequence ID" value="Solyc06g062375.1.1"/>
    <property type="gene ID" value="Solyc06g062375.1"/>
</dbReference>
<proteinExistence type="predicted"/>
<name>A0A3Q7GXU2_SOLLC</name>
<dbReference type="InterPro" id="IPR023214">
    <property type="entry name" value="HAD_sf"/>
</dbReference>
<dbReference type="InterPro" id="IPR005519">
    <property type="entry name" value="Acid_phosphat_B-like"/>
</dbReference>
<reference evidence="1" key="1">
    <citation type="journal article" date="2012" name="Nature">
        <title>The tomato genome sequence provides insights into fleshy fruit evolution.</title>
        <authorList>
            <consortium name="Tomato Genome Consortium"/>
        </authorList>
    </citation>
    <scope>NUCLEOTIDE SEQUENCE [LARGE SCALE GENOMIC DNA]</scope>
    <source>
        <strain evidence="1">cv. Heinz 1706</strain>
    </source>
</reference>
<dbReference type="Gramene" id="Solyc06g062375.1.1">
    <property type="protein sequence ID" value="Solyc06g062375.1.1"/>
    <property type="gene ID" value="Solyc06g062375.1"/>
</dbReference>
<keyword evidence="2" id="KW-1185">Reference proteome</keyword>
<accession>A0A3Q7GXU2</accession>
<dbReference type="Pfam" id="PF03767">
    <property type="entry name" value="Acid_phosphat_B"/>
    <property type="match status" value="2"/>
</dbReference>
<sequence length="158" mass="17908">MALPSNVPPQLDCLSWRLAVETNNLHNRKLVGHYMLGKQYGRECEYIAKQAIEYAKALKLNGDGKDVWVAIALNSTKFIEWLAEGKLPVIPSILGVYKTLLSLRIKPVLNKGAPENFRQSRIANLKKAGYSNWLKLVLSNTFDIIAMIVRVEMIRDQQ</sequence>
<dbReference type="AlphaFoldDB" id="A0A3Q7GXU2"/>
<dbReference type="PANTHER" id="PTHR31284:SF20">
    <property type="entry name" value="ACID PHOSPHATASE 1-LIKE"/>
    <property type="match status" value="1"/>
</dbReference>
<dbReference type="PANTHER" id="PTHR31284">
    <property type="entry name" value="ACID PHOSPHATASE-LIKE PROTEIN"/>
    <property type="match status" value="1"/>
</dbReference>
<reference evidence="1" key="2">
    <citation type="submission" date="2019-01" db="UniProtKB">
        <authorList>
            <consortium name="EnsemblPlants"/>
        </authorList>
    </citation>
    <scope>IDENTIFICATION</scope>
    <source>
        <strain evidence="1">cv. Heinz 1706</strain>
    </source>
</reference>
<protein>
    <submittedName>
        <fullName evidence="1">Uncharacterized protein</fullName>
    </submittedName>
</protein>
<dbReference type="Gene3D" id="3.40.50.1000">
    <property type="entry name" value="HAD superfamily/HAD-like"/>
    <property type="match status" value="2"/>
</dbReference>
<evidence type="ECO:0000313" key="1">
    <source>
        <dbReference type="EnsemblPlants" id="Solyc06g062375.1.1"/>
    </source>
</evidence>
<dbReference type="STRING" id="4081.A0A3Q7GXU2"/>
<dbReference type="Proteomes" id="UP000004994">
    <property type="component" value="Chromosome 6"/>
</dbReference>
<evidence type="ECO:0000313" key="2">
    <source>
        <dbReference type="Proteomes" id="UP000004994"/>
    </source>
</evidence>